<comment type="similarity">
    <text evidence="1 2">Belongs to the UDP-glucose/GDP-mannose dehydrogenase family.</text>
</comment>
<reference evidence="5 6" key="1">
    <citation type="journal article" date="2015" name="Nature">
        <title>rRNA introns, odd ribosomes, and small enigmatic genomes across a large radiation of phyla.</title>
        <authorList>
            <person name="Brown C.T."/>
            <person name="Hug L.A."/>
            <person name="Thomas B.C."/>
            <person name="Sharon I."/>
            <person name="Castelle C.J."/>
            <person name="Singh A."/>
            <person name="Wilkins M.J."/>
            <person name="Williams K.H."/>
            <person name="Banfield J.F."/>
        </authorList>
    </citation>
    <scope>NUCLEOTIDE SEQUENCE [LARGE SCALE GENOMIC DNA]</scope>
</reference>
<organism evidence="5 6">
    <name type="scientific">Candidatus Daviesbacteria bacterium GW2011_GWA1_42_6</name>
    <dbReference type="NCBI Taxonomy" id="1618420"/>
    <lineage>
        <taxon>Bacteria</taxon>
        <taxon>Candidatus Daviesiibacteriota</taxon>
    </lineage>
</organism>
<dbReference type="SUPFAM" id="SSF51735">
    <property type="entry name" value="NAD(P)-binding Rossmann-fold domains"/>
    <property type="match status" value="1"/>
</dbReference>
<evidence type="ECO:0000256" key="2">
    <source>
        <dbReference type="PIRNR" id="PIRNR000124"/>
    </source>
</evidence>
<protein>
    <submittedName>
        <fullName evidence="5">Nucleotide sugar dehydrogenase</fullName>
    </submittedName>
</protein>
<dbReference type="InterPro" id="IPR001732">
    <property type="entry name" value="UDP-Glc/GDP-Man_DH_N"/>
</dbReference>
<dbReference type="InterPro" id="IPR017476">
    <property type="entry name" value="UDP-Glc/GDP-Man"/>
</dbReference>
<proteinExistence type="inferred from homology"/>
<evidence type="ECO:0000256" key="1">
    <source>
        <dbReference type="ARBA" id="ARBA00006601"/>
    </source>
</evidence>
<dbReference type="EMBL" id="LCEB01000008">
    <property type="protein sequence ID" value="KKS65239.1"/>
    <property type="molecule type" value="Genomic_DNA"/>
</dbReference>
<evidence type="ECO:0000259" key="3">
    <source>
        <dbReference type="Pfam" id="PF00984"/>
    </source>
</evidence>
<dbReference type="PANTHER" id="PTHR43750">
    <property type="entry name" value="UDP-GLUCOSE 6-DEHYDROGENASE TUAD"/>
    <property type="match status" value="1"/>
</dbReference>
<comment type="caution">
    <text evidence="5">The sequence shown here is derived from an EMBL/GenBank/DDBJ whole genome shotgun (WGS) entry which is preliminary data.</text>
</comment>
<gene>
    <name evidence="5" type="ORF">UV33_C0008G0002</name>
</gene>
<evidence type="ECO:0000313" key="6">
    <source>
        <dbReference type="Proteomes" id="UP000034135"/>
    </source>
</evidence>
<dbReference type="GO" id="GO:0000271">
    <property type="term" value="P:polysaccharide biosynthetic process"/>
    <property type="evidence" value="ECO:0007669"/>
    <property type="project" value="InterPro"/>
</dbReference>
<dbReference type="AlphaFoldDB" id="A0A0G1AWC7"/>
<evidence type="ECO:0000259" key="4">
    <source>
        <dbReference type="Pfam" id="PF03721"/>
    </source>
</evidence>
<dbReference type="InterPro" id="IPR014026">
    <property type="entry name" value="UDP-Glc/GDP-Man_DH_dimer"/>
</dbReference>
<dbReference type="SUPFAM" id="SSF48179">
    <property type="entry name" value="6-phosphogluconate dehydrogenase C-terminal domain-like"/>
    <property type="match status" value="1"/>
</dbReference>
<feature type="domain" description="UDP-glucose/GDP-mannose dehydrogenase N-terminal" evidence="4">
    <location>
        <begin position="7"/>
        <end position="175"/>
    </location>
</feature>
<accession>A0A0G1AWC7</accession>
<dbReference type="Pfam" id="PF00984">
    <property type="entry name" value="UDPG_MGDP_dh"/>
    <property type="match status" value="1"/>
</dbReference>
<dbReference type="PANTHER" id="PTHR43750:SF3">
    <property type="entry name" value="UDP-GLUCOSE 6-DEHYDROGENASE TUAD"/>
    <property type="match status" value="1"/>
</dbReference>
<dbReference type="InterPro" id="IPR008927">
    <property type="entry name" value="6-PGluconate_DH-like_C_sf"/>
</dbReference>
<evidence type="ECO:0000313" key="5">
    <source>
        <dbReference type="EMBL" id="KKS65239.1"/>
    </source>
</evidence>
<dbReference type="Gene3D" id="3.40.50.720">
    <property type="entry name" value="NAD(P)-binding Rossmann-like Domain"/>
    <property type="match status" value="1"/>
</dbReference>
<dbReference type="Pfam" id="PF03721">
    <property type="entry name" value="UDPG_MGDP_dh_N"/>
    <property type="match status" value="1"/>
</dbReference>
<name>A0A0G1AWC7_9BACT</name>
<dbReference type="Gene3D" id="1.10.1040.10">
    <property type="entry name" value="N-(1-d-carboxylethyl)-l-norvaline Dehydrogenase, domain 2"/>
    <property type="match status" value="1"/>
</dbReference>
<feature type="domain" description="UDP-glucose/GDP-mannose dehydrogenase dimerisation" evidence="3">
    <location>
        <begin position="190"/>
        <end position="285"/>
    </location>
</feature>
<dbReference type="PIRSF" id="PIRSF000124">
    <property type="entry name" value="UDPglc_GDPman_dh"/>
    <property type="match status" value="1"/>
</dbReference>
<sequence length="319" mass="35706">METTGPKICIVGSGVVGQATGKGLALKGLDVTFIDTDPQKVEYLRSGGYKAFLPSQLVDGQFNFDISFLTVPTPNVKGRIDLSFLESASQNLGNWLRTLNKYHLVVVKSTVPPGTTRNLVIKTIEKHSGKLTGRDFGVCMNPEYLREKSSLEDSLNPWLIVIGMLDEKSGEILAEVYKDFRCPLSFTSLEEAEIQKYVHNLFNALKITFYNEVRQVCNELGLDADVVFPLVAISCEGMWNPGYGIKDFGPFDGMCLPKDTQAFLSWARDHKFKMPLLKTAIKINNTLTILNQNAHRKVVVRYPSIHQQENGHLMTRYAP</sequence>
<dbReference type="InterPro" id="IPR028359">
    <property type="entry name" value="UDP_ManNAc/GlcNAc_DH"/>
</dbReference>
<dbReference type="GO" id="GO:0016628">
    <property type="term" value="F:oxidoreductase activity, acting on the CH-CH group of donors, NAD or NADP as acceptor"/>
    <property type="evidence" value="ECO:0007669"/>
    <property type="project" value="InterPro"/>
</dbReference>
<dbReference type="InterPro" id="IPR036291">
    <property type="entry name" value="NAD(P)-bd_dom_sf"/>
</dbReference>
<dbReference type="Proteomes" id="UP000034135">
    <property type="component" value="Unassembled WGS sequence"/>
</dbReference>
<dbReference type="PIRSF" id="PIRSF500136">
    <property type="entry name" value="UDP_ManNAc_DH"/>
    <property type="match status" value="1"/>
</dbReference>
<dbReference type="NCBIfam" id="TIGR03026">
    <property type="entry name" value="NDP-sugDHase"/>
    <property type="match status" value="1"/>
</dbReference>
<dbReference type="GO" id="GO:0051287">
    <property type="term" value="F:NAD binding"/>
    <property type="evidence" value="ECO:0007669"/>
    <property type="project" value="InterPro"/>
</dbReference>
<dbReference type="InterPro" id="IPR013328">
    <property type="entry name" value="6PGD_dom2"/>
</dbReference>
<dbReference type="GO" id="GO:0016616">
    <property type="term" value="F:oxidoreductase activity, acting on the CH-OH group of donors, NAD or NADP as acceptor"/>
    <property type="evidence" value="ECO:0007669"/>
    <property type="project" value="InterPro"/>
</dbReference>